<organism evidence="1 2">
    <name type="scientific">Catharanthus roseus</name>
    <name type="common">Madagascar periwinkle</name>
    <name type="synonym">Vinca rosea</name>
    <dbReference type="NCBI Taxonomy" id="4058"/>
    <lineage>
        <taxon>Eukaryota</taxon>
        <taxon>Viridiplantae</taxon>
        <taxon>Streptophyta</taxon>
        <taxon>Embryophyta</taxon>
        <taxon>Tracheophyta</taxon>
        <taxon>Spermatophyta</taxon>
        <taxon>Magnoliopsida</taxon>
        <taxon>eudicotyledons</taxon>
        <taxon>Gunneridae</taxon>
        <taxon>Pentapetalae</taxon>
        <taxon>asterids</taxon>
        <taxon>lamiids</taxon>
        <taxon>Gentianales</taxon>
        <taxon>Apocynaceae</taxon>
        <taxon>Rauvolfioideae</taxon>
        <taxon>Vinceae</taxon>
        <taxon>Catharanthinae</taxon>
        <taxon>Catharanthus</taxon>
    </lineage>
</organism>
<reference evidence="2" key="1">
    <citation type="journal article" date="2023" name="Nat. Plants">
        <title>Single-cell RNA sequencing provides a high-resolution roadmap for understanding the multicellular compartmentation of specialized metabolism.</title>
        <authorList>
            <person name="Sun S."/>
            <person name="Shen X."/>
            <person name="Li Y."/>
            <person name="Li Y."/>
            <person name="Wang S."/>
            <person name="Li R."/>
            <person name="Zhang H."/>
            <person name="Shen G."/>
            <person name="Guo B."/>
            <person name="Wei J."/>
            <person name="Xu J."/>
            <person name="St-Pierre B."/>
            <person name="Chen S."/>
            <person name="Sun C."/>
        </authorList>
    </citation>
    <scope>NUCLEOTIDE SEQUENCE [LARGE SCALE GENOMIC DNA]</scope>
</reference>
<dbReference type="EMBL" id="CM044706">
    <property type="protein sequence ID" value="KAI5659625.1"/>
    <property type="molecule type" value="Genomic_DNA"/>
</dbReference>
<sequence>MNYLYQPLIKKSSQLEAVLETSPNALGILVIGPMDCVVSLSNNPNNLSNLSKLADQDSSHCDKDTSMNMLSVRVVKGENGITFEDGWEKFRDDNNLSPSEVLLFCYSGNWIFDVEIFSPNGYRRKLEDTDEEGTPDTNEEGNART</sequence>
<evidence type="ECO:0000313" key="1">
    <source>
        <dbReference type="EMBL" id="KAI5659625.1"/>
    </source>
</evidence>
<gene>
    <name evidence="1" type="ORF">M9H77_28418</name>
</gene>
<protein>
    <submittedName>
        <fullName evidence="1">Uncharacterized protein</fullName>
    </submittedName>
</protein>
<comment type="caution">
    <text evidence="1">The sequence shown here is derived from an EMBL/GenBank/DDBJ whole genome shotgun (WGS) entry which is preliminary data.</text>
</comment>
<keyword evidence="2" id="KW-1185">Reference proteome</keyword>
<evidence type="ECO:0000313" key="2">
    <source>
        <dbReference type="Proteomes" id="UP001060085"/>
    </source>
</evidence>
<proteinExistence type="predicted"/>
<name>A0ACC0AGY2_CATRO</name>
<dbReference type="Proteomes" id="UP001060085">
    <property type="component" value="Linkage Group LG06"/>
</dbReference>
<accession>A0ACC0AGY2</accession>